<gene>
    <name evidence="2" type="ORF">GJW-30_1_03084</name>
</gene>
<keyword evidence="3" id="KW-1185">Reference proteome</keyword>
<protein>
    <submittedName>
        <fullName evidence="2">Uncharacterized protein</fullName>
    </submittedName>
</protein>
<accession>A0A0S3PX67</accession>
<evidence type="ECO:0000313" key="3">
    <source>
        <dbReference type="Proteomes" id="UP000236884"/>
    </source>
</evidence>
<evidence type="ECO:0000313" key="2">
    <source>
        <dbReference type="EMBL" id="BAT60538.1"/>
    </source>
</evidence>
<dbReference type="Proteomes" id="UP000236884">
    <property type="component" value="Chromosome"/>
</dbReference>
<dbReference type="EMBL" id="AP014946">
    <property type="protein sequence ID" value="BAT60538.1"/>
    <property type="molecule type" value="Genomic_DNA"/>
</dbReference>
<reference evidence="2 3" key="1">
    <citation type="submission" date="2015-08" db="EMBL/GenBank/DDBJ databases">
        <title>Investigation of the bacterial diversity of lava forest soil.</title>
        <authorList>
            <person name="Lee J.S."/>
        </authorList>
    </citation>
    <scope>NUCLEOTIDE SEQUENCE [LARGE SCALE GENOMIC DNA]</scope>
    <source>
        <strain evidence="2 3">GJW-30</strain>
    </source>
</reference>
<feature type="region of interest" description="Disordered" evidence="1">
    <location>
        <begin position="1"/>
        <end position="22"/>
    </location>
</feature>
<evidence type="ECO:0000256" key="1">
    <source>
        <dbReference type="SAM" id="MobiDB-lite"/>
    </source>
</evidence>
<organism evidence="2 3">
    <name type="scientific">Variibacter gotjawalensis</name>
    <dbReference type="NCBI Taxonomy" id="1333996"/>
    <lineage>
        <taxon>Bacteria</taxon>
        <taxon>Pseudomonadati</taxon>
        <taxon>Pseudomonadota</taxon>
        <taxon>Alphaproteobacteria</taxon>
        <taxon>Hyphomicrobiales</taxon>
        <taxon>Nitrobacteraceae</taxon>
        <taxon>Variibacter</taxon>
    </lineage>
</organism>
<dbReference type="RefSeq" id="WP_096356825.1">
    <property type="nucleotide sequence ID" value="NZ_AP014946.1"/>
</dbReference>
<name>A0A0S3PX67_9BRAD</name>
<sequence>MSVDDDKRKAVSFSAREPQPSEADCYANYRQLMQRADDARDIERKARLLSEAGEWLQHAEQQRSSS</sequence>
<dbReference type="AlphaFoldDB" id="A0A0S3PX67"/>
<dbReference type="KEGG" id="vgo:GJW-30_1_03084"/>
<proteinExistence type="predicted"/>